<dbReference type="EMBL" id="HG793135">
    <property type="protein sequence ID" value="CRL18891.1"/>
    <property type="molecule type" value="Genomic_DNA"/>
</dbReference>
<proteinExistence type="predicted"/>
<feature type="region of interest" description="Disordered" evidence="1">
    <location>
        <begin position="1"/>
        <end position="24"/>
    </location>
</feature>
<organism evidence="2 3">
    <name type="scientific">Penicillium camemberti (strain FM 013)</name>
    <dbReference type="NCBI Taxonomy" id="1429867"/>
    <lineage>
        <taxon>Eukaryota</taxon>
        <taxon>Fungi</taxon>
        <taxon>Dikarya</taxon>
        <taxon>Ascomycota</taxon>
        <taxon>Pezizomycotina</taxon>
        <taxon>Eurotiomycetes</taxon>
        <taxon>Eurotiomycetidae</taxon>
        <taxon>Eurotiales</taxon>
        <taxon>Aspergillaceae</taxon>
        <taxon>Penicillium</taxon>
    </lineage>
</organism>
<name>A0A0G4NXW2_PENC3</name>
<evidence type="ECO:0000256" key="1">
    <source>
        <dbReference type="SAM" id="MobiDB-lite"/>
    </source>
</evidence>
<protein>
    <submittedName>
        <fullName evidence="2">Str. FM013</fullName>
    </submittedName>
</protein>
<sequence length="60" mass="6679">MCHNSSPRINSPAHKWTRSPRASSLAPVSMQFHHNVDTGKAQNVRRTRIVGALCGFVMSF</sequence>
<evidence type="ECO:0000313" key="2">
    <source>
        <dbReference type="EMBL" id="CRL18891.1"/>
    </source>
</evidence>
<gene>
    <name evidence="2" type="ORF">PCAMFM013_S002g000761</name>
</gene>
<reference evidence="2 3" key="1">
    <citation type="journal article" date="2014" name="Nat. Commun.">
        <title>Multiple recent horizontal transfers of a large genomic region in cheese making fungi.</title>
        <authorList>
            <person name="Cheeseman K."/>
            <person name="Ropars J."/>
            <person name="Renault P."/>
            <person name="Dupont J."/>
            <person name="Gouzy J."/>
            <person name="Branca A."/>
            <person name="Abraham A.L."/>
            <person name="Ceppi M."/>
            <person name="Conseiller E."/>
            <person name="Debuchy R."/>
            <person name="Malagnac F."/>
            <person name="Goarin A."/>
            <person name="Silar P."/>
            <person name="Lacoste S."/>
            <person name="Sallet E."/>
            <person name="Bensimon A."/>
            <person name="Giraud T."/>
            <person name="Brygoo Y."/>
        </authorList>
    </citation>
    <scope>NUCLEOTIDE SEQUENCE [LARGE SCALE GENOMIC DNA]</scope>
    <source>
        <strain evidence="3">FM 013</strain>
    </source>
</reference>
<evidence type="ECO:0000313" key="3">
    <source>
        <dbReference type="Proteomes" id="UP000053732"/>
    </source>
</evidence>
<accession>A0A0G4NXW2</accession>
<dbReference type="AlphaFoldDB" id="A0A0G4NXW2"/>
<keyword evidence="3" id="KW-1185">Reference proteome</keyword>
<dbReference type="Proteomes" id="UP000053732">
    <property type="component" value="Unassembled WGS sequence"/>
</dbReference>